<dbReference type="GO" id="GO:0005524">
    <property type="term" value="F:ATP binding"/>
    <property type="evidence" value="ECO:0007669"/>
    <property type="project" value="UniProtKB-KW"/>
</dbReference>
<dbReference type="Gene3D" id="2.40.100.10">
    <property type="entry name" value="Cyclophilin-like"/>
    <property type="match status" value="1"/>
</dbReference>
<reference evidence="6 7" key="2">
    <citation type="submission" date="2017-06" db="EMBL/GenBank/DDBJ databases">
        <authorList>
            <consortium name="Pathogen Informatics"/>
        </authorList>
    </citation>
    <scope>NUCLEOTIDE SEQUENCE [LARGE SCALE GENOMIC DNA]</scope>
    <source>
        <strain evidence="6 7">NCTC13833</strain>
    </source>
</reference>
<dbReference type="AlphaFoldDB" id="A0A240C376"/>
<dbReference type="EMBL" id="LT906464">
    <property type="protein sequence ID" value="SNW02380.1"/>
    <property type="molecule type" value="Genomic_DNA"/>
</dbReference>
<dbReference type="PANTHER" id="PTHR43309:SF5">
    <property type="entry name" value="5-OXOPROLINASE SUBUNIT C"/>
    <property type="match status" value="1"/>
</dbReference>
<feature type="domain" description="Carboxyltransferase" evidence="4">
    <location>
        <begin position="24"/>
        <end position="304"/>
    </location>
</feature>
<evidence type="ECO:0000256" key="1">
    <source>
        <dbReference type="ARBA" id="ARBA00022741"/>
    </source>
</evidence>
<evidence type="ECO:0000313" key="5">
    <source>
        <dbReference type="EMBL" id="GGA88963.1"/>
    </source>
</evidence>
<dbReference type="SUPFAM" id="SSF50891">
    <property type="entry name" value="Cyclophilin-like"/>
    <property type="match status" value="1"/>
</dbReference>
<proteinExistence type="predicted"/>
<evidence type="ECO:0000313" key="8">
    <source>
        <dbReference type="Proteomes" id="UP000652995"/>
    </source>
</evidence>
<dbReference type="RefSeq" id="WP_095116689.1">
    <property type="nucleotide sequence ID" value="NZ_BMCB01000005.1"/>
</dbReference>
<keyword evidence="2 6" id="KW-0378">Hydrolase</keyword>
<dbReference type="Proteomes" id="UP000243706">
    <property type="component" value="Chromosome 1"/>
</dbReference>
<dbReference type="SMART" id="SM00797">
    <property type="entry name" value="AHS2"/>
    <property type="match status" value="1"/>
</dbReference>
<organism evidence="6 7">
    <name type="scientific">Staphylococcus muscae</name>
    <dbReference type="NCBI Taxonomy" id="1294"/>
    <lineage>
        <taxon>Bacteria</taxon>
        <taxon>Bacillati</taxon>
        <taxon>Bacillota</taxon>
        <taxon>Bacilli</taxon>
        <taxon>Bacillales</taxon>
        <taxon>Staphylococcaceae</taxon>
        <taxon>Staphylococcus</taxon>
    </lineage>
</organism>
<dbReference type="InterPro" id="IPR029000">
    <property type="entry name" value="Cyclophilin-like_dom_sf"/>
</dbReference>
<dbReference type="InterPro" id="IPR003778">
    <property type="entry name" value="CT_A_B"/>
</dbReference>
<sequence>MSIKILKPGLFTTVQDLGRFGHQAEGFSPAGVMDRPSYEILNALLETEQQPALEITMIGPKIQFLSQNLFAITGAEFSATLNGEAIPHQTVIKAEDGDILDLGAAKEGMRAYIGFAEQLDIPLVEGSYSTHTRTKVGGYKGRVLKENDIIPTCATNMDISLIGRSSDFRSYSPNNNLPIGIMDGPQLDSFSKRTIAEIEHIEFQVSESSDRMGYRLKGGSIKPMESADIISEPVALGSIQVPKDGNPIILLNDRQTVGGYTKIGTVIDSDLVDVIQKRPGEKIQFEWVTFNEANEILARKGRKLADAKEKLRRYPQRYLKNIRPTQRKIKSVLKGDSIPWT</sequence>
<name>A0A240C376_9STAP</name>
<keyword evidence="1" id="KW-0547">Nucleotide-binding</keyword>
<accession>A0A240C376</accession>
<protein>
    <submittedName>
        <fullName evidence="5 6">Allophanate hydrolase</fullName>
    </submittedName>
</protein>
<evidence type="ECO:0000256" key="2">
    <source>
        <dbReference type="ARBA" id="ARBA00022801"/>
    </source>
</evidence>
<evidence type="ECO:0000256" key="3">
    <source>
        <dbReference type="ARBA" id="ARBA00022840"/>
    </source>
</evidence>
<keyword evidence="3" id="KW-0067">ATP-binding</keyword>
<reference evidence="5" key="1">
    <citation type="journal article" date="2014" name="Int. J. Syst. Evol. Microbiol.">
        <title>Complete genome of a new Firmicutes species belonging to the dominant human colonic microbiota ('Ruminococcus bicirculans') reveals two chromosomes and a selective capacity to utilize plant glucans.</title>
        <authorList>
            <consortium name="NISC Comparative Sequencing Program"/>
            <person name="Wegmann U."/>
            <person name="Louis P."/>
            <person name="Goesmann A."/>
            <person name="Henrissat B."/>
            <person name="Duncan S.H."/>
            <person name="Flint H.J."/>
        </authorList>
    </citation>
    <scope>NUCLEOTIDE SEQUENCE</scope>
    <source>
        <strain evidence="5">CCM 4175</strain>
    </source>
</reference>
<dbReference type="Pfam" id="PF02626">
    <property type="entry name" value="CT_A_B"/>
    <property type="match status" value="1"/>
</dbReference>
<dbReference type="GO" id="GO:0016787">
    <property type="term" value="F:hydrolase activity"/>
    <property type="evidence" value="ECO:0007669"/>
    <property type="project" value="UniProtKB-KW"/>
</dbReference>
<dbReference type="Proteomes" id="UP000652995">
    <property type="component" value="Unassembled WGS sequence"/>
</dbReference>
<evidence type="ECO:0000313" key="7">
    <source>
        <dbReference type="Proteomes" id="UP000243706"/>
    </source>
</evidence>
<gene>
    <name evidence="5" type="ORF">GCM10007183_11460</name>
    <name evidence="6" type="ORF">SAMEA4412661_01050</name>
</gene>
<reference evidence="8" key="3">
    <citation type="journal article" date="2019" name="Int. J. Syst. Evol. Microbiol.">
        <title>The Global Catalogue of Microorganisms (GCM) 10K type strain sequencing project: providing services to taxonomists for standard genome sequencing and annotation.</title>
        <authorList>
            <consortium name="The Broad Institute Genomics Platform"/>
            <consortium name="The Broad Institute Genome Sequencing Center for Infectious Disease"/>
            <person name="Wu L."/>
            <person name="Ma J."/>
        </authorList>
    </citation>
    <scope>NUCLEOTIDE SEQUENCE [LARGE SCALE GENOMIC DNA]</scope>
    <source>
        <strain evidence="8">CCM 4175</strain>
    </source>
</reference>
<dbReference type="OrthoDB" id="9782422at2"/>
<evidence type="ECO:0000313" key="6">
    <source>
        <dbReference type="EMBL" id="SNW02380.1"/>
    </source>
</evidence>
<dbReference type="InterPro" id="IPR052708">
    <property type="entry name" value="PxpC"/>
</dbReference>
<dbReference type="NCBIfam" id="TIGR00724">
    <property type="entry name" value="urea_amlyse_rel"/>
    <property type="match status" value="1"/>
</dbReference>
<dbReference type="EMBL" id="BMCB01000005">
    <property type="protein sequence ID" value="GGA88963.1"/>
    <property type="molecule type" value="Genomic_DNA"/>
</dbReference>
<reference evidence="5" key="4">
    <citation type="submission" date="2024-05" db="EMBL/GenBank/DDBJ databases">
        <authorList>
            <person name="Sun Q."/>
            <person name="Sedlacek I."/>
        </authorList>
    </citation>
    <scope>NUCLEOTIDE SEQUENCE</scope>
    <source>
        <strain evidence="5">CCM 4175</strain>
    </source>
</reference>
<dbReference type="KEGG" id="smus:C7J88_01980"/>
<dbReference type="PANTHER" id="PTHR43309">
    <property type="entry name" value="5-OXOPROLINASE SUBUNIT C"/>
    <property type="match status" value="1"/>
</dbReference>
<keyword evidence="8" id="KW-1185">Reference proteome</keyword>
<evidence type="ECO:0000259" key="4">
    <source>
        <dbReference type="SMART" id="SM00797"/>
    </source>
</evidence>